<accession>A0A8J6YQH6</accession>
<organism evidence="10 11">
    <name type="scientific">Phaeovibrio sulfidiphilus</name>
    <dbReference type="NCBI Taxonomy" id="1220600"/>
    <lineage>
        <taxon>Bacteria</taxon>
        <taxon>Pseudomonadati</taxon>
        <taxon>Pseudomonadota</taxon>
        <taxon>Alphaproteobacteria</taxon>
        <taxon>Rhodospirillales</taxon>
        <taxon>Rhodospirillaceae</taxon>
        <taxon>Phaeovibrio</taxon>
    </lineage>
</organism>
<dbReference type="NCBIfam" id="TIGR00589">
    <property type="entry name" value="ogt"/>
    <property type="match status" value="1"/>
</dbReference>
<comment type="caution">
    <text evidence="10">The sequence shown here is derived from an EMBL/GenBank/DDBJ whole genome shotgun (WGS) entry which is preliminary data.</text>
</comment>
<evidence type="ECO:0000256" key="2">
    <source>
        <dbReference type="ARBA" id="ARBA00008711"/>
    </source>
</evidence>
<dbReference type="InterPro" id="IPR014048">
    <property type="entry name" value="MethylDNA_cys_MeTrfase_DNA-bd"/>
</dbReference>
<evidence type="ECO:0000256" key="3">
    <source>
        <dbReference type="ARBA" id="ARBA00011918"/>
    </source>
</evidence>
<keyword evidence="6" id="KW-0227">DNA damage</keyword>
<keyword evidence="7" id="KW-0234">DNA repair</keyword>
<protein>
    <recommendedName>
        <fullName evidence="3">methylated-DNA--[protein]-cysteine S-methyltransferase</fullName>
        <ecNumber evidence="3">2.1.1.63</ecNumber>
    </recommendedName>
</protein>
<dbReference type="InterPro" id="IPR001497">
    <property type="entry name" value="MethylDNA_cys_MeTrfase_AS"/>
</dbReference>
<keyword evidence="11" id="KW-1185">Reference proteome</keyword>
<comment type="similarity">
    <text evidence="2">Belongs to the MGMT family.</text>
</comment>
<dbReference type="InterPro" id="IPR036631">
    <property type="entry name" value="MGMT_N_sf"/>
</dbReference>
<evidence type="ECO:0000256" key="8">
    <source>
        <dbReference type="ARBA" id="ARBA00049348"/>
    </source>
</evidence>
<dbReference type="PANTHER" id="PTHR10815">
    <property type="entry name" value="METHYLATED-DNA--PROTEIN-CYSTEINE METHYLTRANSFERASE"/>
    <property type="match status" value="1"/>
</dbReference>
<dbReference type="CDD" id="cd06445">
    <property type="entry name" value="ATase"/>
    <property type="match status" value="1"/>
</dbReference>
<dbReference type="EC" id="2.1.1.63" evidence="3"/>
<feature type="domain" description="Methylated-DNA-[protein]-cysteine S-methyltransferase DNA binding" evidence="9">
    <location>
        <begin position="66"/>
        <end position="145"/>
    </location>
</feature>
<dbReference type="GO" id="GO:0032259">
    <property type="term" value="P:methylation"/>
    <property type="evidence" value="ECO:0007669"/>
    <property type="project" value="UniProtKB-KW"/>
</dbReference>
<proteinExistence type="inferred from homology"/>
<gene>
    <name evidence="10" type="ORF">IHV25_09925</name>
</gene>
<dbReference type="EMBL" id="JACZHT010000009">
    <property type="protein sequence ID" value="MBE1237959.1"/>
    <property type="molecule type" value="Genomic_DNA"/>
</dbReference>
<dbReference type="PANTHER" id="PTHR10815:SF5">
    <property type="entry name" value="METHYLATED-DNA--PROTEIN-CYSTEINE METHYLTRANSFERASE"/>
    <property type="match status" value="1"/>
</dbReference>
<dbReference type="Pfam" id="PF01035">
    <property type="entry name" value="DNA_binding_1"/>
    <property type="match status" value="1"/>
</dbReference>
<dbReference type="Proteomes" id="UP000631034">
    <property type="component" value="Unassembled WGS sequence"/>
</dbReference>
<keyword evidence="4" id="KW-0489">Methyltransferase</keyword>
<evidence type="ECO:0000313" key="10">
    <source>
        <dbReference type="EMBL" id="MBE1237959.1"/>
    </source>
</evidence>
<evidence type="ECO:0000256" key="4">
    <source>
        <dbReference type="ARBA" id="ARBA00022603"/>
    </source>
</evidence>
<dbReference type="GO" id="GO:0006281">
    <property type="term" value="P:DNA repair"/>
    <property type="evidence" value="ECO:0007669"/>
    <property type="project" value="UniProtKB-KW"/>
</dbReference>
<comment type="catalytic activity">
    <reaction evidence="8">
        <text>a 6-O-methyl-2'-deoxyguanosine in DNA + L-cysteinyl-[protein] = S-methyl-L-cysteinyl-[protein] + a 2'-deoxyguanosine in DNA</text>
        <dbReference type="Rhea" id="RHEA:24000"/>
        <dbReference type="Rhea" id="RHEA-COMP:10131"/>
        <dbReference type="Rhea" id="RHEA-COMP:10132"/>
        <dbReference type="Rhea" id="RHEA-COMP:11367"/>
        <dbReference type="Rhea" id="RHEA-COMP:11368"/>
        <dbReference type="ChEBI" id="CHEBI:29950"/>
        <dbReference type="ChEBI" id="CHEBI:82612"/>
        <dbReference type="ChEBI" id="CHEBI:85445"/>
        <dbReference type="ChEBI" id="CHEBI:85448"/>
        <dbReference type="EC" id="2.1.1.63"/>
    </reaction>
</comment>
<dbReference type="InterPro" id="IPR036388">
    <property type="entry name" value="WH-like_DNA-bd_sf"/>
</dbReference>
<dbReference type="GO" id="GO:0003908">
    <property type="term" value="F:methylated-DNA-[protein]-cysteine S-methyltransferase activity"/>
    <property type="evidence" value="ECO:0007669"/>
    <property type="project" value="UniProtKB-EC"/>
</dbReference>
<dbReference type="SUPFAM" id="SSF53155">
    <property type="entry name" value="Methylated DNA-protein cysteine methyltransferase domain"/>
    <property type="match status" value="1"/>
</dbReference>
<sequence>MSPAGVCALLLGDTDEVLEQNLRDRFGRTCTLTRLTDCPDTILDIARLVETPARPVRVPLDLRGTDFQKTVWAALQTIPAGETRTYGEIAALIGRPRSARAVGQACGANPVSIIVPCHRVVGAGGHPGGYGWGLERKRRLLDLEREASGRPR</sequence>
<evidence type="ECO:0000259" key="9">
    <source>
        <dbReference type="Pfam" id="PF01035"/>
    </source>
</evidence>
<name>A0A8J6YQH6_9PROT</name>
<evidence type="ECO:0000256" key="6">
    <source>
        <dbReference type="ARBA" id="ARBA00022763"/>
    </source>
</evidence>
<reference evidence="10" key="1">
    <citation type="submission" date="2020-10" db="EMBL/GenBank/DDBJ databases">
        <title>Genome sequence of the unusual species of purple photosynthetic bacteria, Phaeovibrio sulfidiphilus DSM 23193, type strain.</title>
        <authorList>
            <person name="Kyndt J.A."/>
            <person name="Meyer T.E."/>
        </authorList>
    </citation>
    <scope>NUCLEOTIDE SEQUENCE</scope>
    <source>
        <strain evidence="10">DSM 23193</strain>
    </source>
</reference>
<evidence type="ECO:0000313" key="11">
    <source>
        <dbReference type="Proteomes" id="UP000631034"/>
    </source>
</evidence>
<dbReference type="PROSITE" id="PS00374">
    <property type="entry name" value="MGMT"/>
    <property type="match status" value="1"/>
</dbReference>
<dbReference type="Gene3D" id="1.10.10.10">
    <property type="entry name" value="Winged helix-like DNA-binding domain superfamily/Winged helix DNA-binding domain"/>
    <property type="match status" value="1"/>
</dbReference>
<evidence type="ECO:0000256" key="7">
    <source>
        <dbReference type="ARBA" id="ARBA00023204"/>
    </source>
</evidence>
<dbReference type="SUPFAM" id="SSF46767">
    <property type="entry name" value="Methylated DNA-protein cysteine methyltransferase, C-terminal domain"/>
    <property type="match status" value="1"/>
</dbReference>
<dbReference type="FunFam" id="1.10.10.10:FF:000214">
    <property type="entry name" value="Methylated-DNA--protein-cysteine methyltransferase"/>
    <property type="match status" value="1"/>
</dbReference>
<evidence type="ECO:0000256" key="5">
    <source>
        <dbReference type="ARBA" id="ARBA00022679"/>
    </source>
</evidence>
<dbReference type="AlphaFoldDB" id="A0A8J6YQH6"/>
<dbReference type="Gene3D" id="3.30.160.70">
    <property type="entry name" value="Methylated DNA-protein cysteine methyltransferase domain"/>
    <property type="match status" value="1"/>
</dbReference>
<keyword evidence="5" id="KW-0808">Transferase</keyword>
<comment type="catalytic activity">
    <reaction evidence="1">
        <text>a 4-O-methyl-thymidine in DNA + L-cysteinyl-[protein] = a thymidine in DNA + S-methyl-L-cysteinyl-[protein]</text>
        <dbReference type="Rhea" id="RHEA:53428"/>
        <dbReference type="Rhea" id="RHEA-COMP:10131"/>
        <dbReference type="Rhea" id="RHEA-COMP:10132"/>
        <dbReference type="Rhea" id="RHEA-COMP:13555"/>
        <dbReference type="Rhea" id="RHEA-COMP:13556"/>
        <dbReference type="ChEBI" id="CHEBI:29950"/>
        <dbReference type="ChEBI" id="CHEBI:82612"/>
        <dbReference type="ChEBI" id="CHEBI:137386"/>
        <dbReference type="ChEBI" id="CHEBI:137387"/>
        <dbReference type="EC" id="2.1.1.63"/>
    </reaction>
</comment>
<dbReference type="InterPro" id="IPR036217">
    <property type="entry name" value="MethylDNA_cys_MeTrfase_DNAb"/>
</dbReference>
<evidence type="ECO:0000256" key="1">
    <source>
        <dbReference type="ARBA" id="ARBA00001286"/>
    </source>
</evidence>